<dbReference type="RefSeq" id="WP_186507372.1">
    <property type="nucleotide sequence ID" value="NZ_JACNEP010000011.1"/>
</dbReference>
<reference evidence="1" key="2">
    <citation type="submission" date="2020-08" db="EMBL/GenBank/DDBJ databases">
        <authorList>
            <person name="Lai Q."/>
        </authorList>
    </citation>
    <scope>NUCLEOTIDE SEQUENCE</scope>
    <source>
        <strain evidence="1">S27-2</strain>
    </source>
</reference>
<keyword evidence="2" id="KW-1185">Reference proteome</keyword>
<dbReference type="Proteomes" id="UP000601768">
    <property type="component" value="Unassembled WGS sequence"/>
</dbReference>
<name>A0A8J6IUZ4_9ALTE</name>
<comment type="caution">
    <text evidence="1">The sequence shown here is derived from an EMBL/GenBank/DDBJ whole genome shotgun (WGS) entry which is preliminary data.</text>
</comment>
<gene>
    <name evidence="1" type="ORF">H8B19_13235</name>
</gene>
<evidence type="ECO:0000313" key="1">
    <source>
        <dbReference type="EMBL" id="MBC3766844.1"/>
    </source>
</evidence>
<organism evidence="1 2">
    <name type="scientific">Neptunicella marina</name>
    <dbReference type="NCBI Taxonomy" id="2125989"/>
    <lineage>
        <taxon>Bacteria</taxon>
        <taxon>Pseudomonadati</taxon>
        <taxon>Pseudomonadota</taxon>
        <taxon>Gammaproteobacteria</taxon>
        <taxon>Alteromonadales</taxon>
        <taxon>Alteromonadaceae</taxon>
        <taxon>Neptunicella</taxon>
    </lineage>
</organism>
<dbReference type="EMBL" id="JACNEP010000011">
    <property type="protein sequence ID" value="MBC3766844.1"/>
    <property type="molecule type" value="Genomic_DNA"/>
</dbReference>
<proteinExistence type="predicted"/>
<dbReference type="AlphaFoldDB" id="A0A8J6IUZ4"/>
<evidence type="ECO:0000313" key="2">
    <source>
        <dbReference type="Proteomes" id="UP000601768"/>
    </source>
</evidence>
<sequence>MSNQQFEQDLRNKIDQLDKNMQPQRDLWTGIEVALSEQHTTKKKPYLAIAASVMVVGLVGWLGLKSDIVADNSPQLVQTLTQQHQQQMQGLLVTYADAPALTNDWQQQLDELDRAADAIKQALAKDPNNPALLKMLQQVYQQQIDLVEKVHAPGWQRI</sequence>
<accession>A0A8J6IUZ4</accession>
<protein>
    <submittedName>
        <fullName evidence="1">Uncharacterized protein</fullName>
    </submittedName>
</protein>
<reference evidence="1" key="1">
    <citation type="journal article" date="2018" name="Int. J. Syst. Evol. Microbiol.">
        <title>Neptunicella marina gen. nov., sp. nov., isolated from surface seawater.</title>
        <authorList>
            <person name="Liu X."/>
            <person name="Lai Q."/>
            <person name="Du Y."/>
            <person name="Zhang X."/>
            <person name="Liu Z."/>
            <person name="Sun F."/>
            <person name="Shao Z."/>
        </authorList>
    </citation>
    <scope>NUCLEOTIDE SEQUENCE</scope>
    <source>
        <strain evidence="1">S27-2</strain>
    </source>
</reference>